<evidence type="ECO:0000313" key="2">
    <source>
        <dbReference type="Proteomes" id="UP000201458"/>
    </source>
</evidence>
<reference evidence="1 2" key="1">
    <citation type="submission" date="2016-03" db="EMBL/GenBank/DDBJ databases">
        <authorList>
            <person name="Montgomery M.T."/>
            <person name="Guerrero C.A."/>
            <person name="Mavrich T.N."/>
            <person name="Pope W.H."/>
            <person name="Garlena R.A."/>
            <person name="Russell D.A."/>
            <person name="Jacobs-Sera D."/>
            <person name="Hendrix R.W."/>
            <person name="Hatfull G.F."/>
        </authorList>
    </citation>
    <scope>NUCLEOTIDE SEQUENCE [LARGE SCALE GENOMIC DNA]</scope>
</reference>
<evidence type="ECO:0000313" key="1">
    <source>
        <dbReference type="EMBL" id="ANA86237.1"/>
    </source>
</evidence>
<dbReference type="RefSeq" id="YP_009269194.1">
    <property type="nucleotide sequence ID" value="NC_030696.1"/>
</dbReference>
<name>A0A166Y833_9CAUD</name>
<dbReference type="EMBL" id="KU998244">
    <property type="protein sequence ID" value="ANA86237.1"/>
    <property type="molecule type" value="Genomic_DNA"/>
</dbReference>
<organism evidence="1 2">
    <name type="scientific">Gordonia phage Smoothie</name>
    <dbReference type="NCBI Taxonomy" id="1838078"/>
    <lineage>
        <taxon>Viruses</taxon>
        <taxon>Duplodnaviria</taxon>
        <taxon>Heunggongvirae</taxon>
        <taxon>Uroviricota</taxon>
        <taxon>Caudoviricetes</taxon>
        <taxon>Smoothievirus</taxon>
        <taxon>Smoothievirus smoothie</taxon>
    </lineage>
</organism>
<dbReference type="KEGG" id="vg:28378540"/>
<gene>
    <name evidence="1" type="primary">81</name>
    <name evidence="1" type="ORF">PBI_SMOOTHIE_81</name>
</gene>
<proteinExistence type="predicted"/>
<accession>A0A166Y833</accession>
<sequence length="57" mass="6797">MPELRGVEQLAFLKLLEIHNPFEEFNLDMDSCGKCGCGKELHWTRWPEHILEEWLNL</sequence>
<dbReference type="GeneID" id="28378540"/>
<keyword evidence="2" id="KW-1185">Reference proteome</keyword>
<protein>
    <submittedName>
        <fullName evidence="1">Uncharacterized protein</fullName>
    </submittedName>
</protein>
<dbReference type="Proteomes" id="UP000201458">
    <property type="component" value="Segment"/>
</dbReference>